<dbReference type="Gene3D" id="2.30.240.10">
    <property type="entry name" value="At5g01610-like"/>
    <property type="match status" value="1"/>
</dbReference>
<dbReference type="SUPFAM" id="SSF141562">
    <property type="entry name" value="At5g01610-like"/>
    <property type="match status" value="1"/>
</dbReference>
<dbReference type="PANTHER" id="PTHR31676">
    <property type="entry name" value="T31J12.3 PROTEIN-RELATED"/>
    <property type="match status" value="1"/>
</dbReference>
<gene>
    <name evidence="1" type="ORF">B296_00005419</name>
</gene>
<sequence>MCENEKLELATMEVVMSVVALVLLGRLSPDSGSSTCRTCGSGSGWHGWSQASKVSVFPLKERGGEMDKALKKVASFSIPKKAKEEISSIGEDLSRFSSTVEEKAKWIFEKLKGKPSKSLPDLLREYGLPQGLFPRNIICYEFDESKSKLIVHLPSTSEISFKDSSVLRYATRVKGTLSRGKLSGIEGMKTKVLVWVKVTQVSLESYKSDKVCFMAGVKKLRPKDAYEMPRDSITIEEF</sequence>
<accession>A0A427AVV1</accession>
<reference evidence="1 2" key="1">
    <citation type="journal article" date="2014" name="Agronomy (Basel)">
        <title>A Draft Genome Sequence for Ensete ventricosum, the Drought-Tolerant Tree Against Hunger.</title>
        <authorList>
            <person name="Harrison J."/>
            <person name="Moore K.A."/>
            <person name="Paszkiewicz K."/>
            <person name="Jones T."/>
            <person name="Grant M."/>
            <person name="Ambacheew D."/>
            <person name="Muzemil S."/>
            <person name="Studholme D.J."/>
        </authorList>
    </citation>
    <scope>NUCLEOTIDE SEQUENCE [LARGE SCALE GENOMIC DNA]</scope>
</reference>
<evidence type="ECO:0000313" key="2">
    <source>
        <dbReference type="Proteomes" id="UP000287651"/>
    </source>
</evidence>
<evidence type="ECO:0000313" key="1">
    <source>
        <dbReference type="EMBL" id="RRT80380.1"/>
    </source>
</evidence>
<proteinExistence type="predicted"/>
<dbReference type="PANTHER" id="PTHR31676:SF0">
    <property type="entry name" value="OS03G0210500 PROTEIN"/>
    <property type="match status" value="1"/>
</dbReference>
<dbReference type="InterPro" id="IPR036758">
    <property type="entry name" value="At5g01610-like"/>
</dbReference>
<evidence type="ECO:0008006" key="3">
    <source>
        <dbReference type="Google" id="ProtNLM"/>
    </source>
</evidence>
<organism evidence="1 2">
    <name type="scientific">Ensete ventricosum</name>
    <name type="common">Abyssinian banana</name>
    <name type="synonym">Musa ensete</name>
    <dbReference type="NCBI Taxonomy" id="4639"/>
    <lineage>
        <taxon>Eukaryota</taxon>
        <taxon>Viridiplantae</taxon>
        <taxon>Streptophyta</taxon>
        <taxon>Embryophyta</taxon>
        <taxon>Tracheophyta</taxon>
        <taxon>Spermatophyta</taxon>
        <taxon>Magnoliopsida</taxon>
        <taxon>Liliopsida</taxon>
        <taxon>Zingiberales</taxon>
        <taxon>Musaceae</taxon>
        <taxon>Ensete</taxon>
    </lineage>
</organism>
<dbReference type="EMBL" id="AMZH03001157">
    <property type="protein sequence ID" value="RRT80380.1"/>
    <property type="molecule type" value="Genomic_DNA"/>
</dbReference>
<dbReference type="Proteomes" id="UP000287651">
    <property type="component" value="Unassembled WGS sequence"/>
</dbReference>
<name>A0A427AVV1_ENSVE</name>
<dbReference type="AlphaFoldDB" id="A0A427AVV1"/>
<dbReference type="InterPro" id="IPR007493">
    <property type="entry name" value="DUF538"/>
</dbReference>
<protein>
    <recommendedName>
        <fullName evidence="3">DUF538 domain-containing protein</fullName>
    </recommendedName>
</protein>
<comment type="caution">
    <text evidence="1">The sequence shown here is derived from an EMBL/GenBank/DDBJ whole genome shotgun (WGS) entry which is preliminary data.</text>
</comment>
<dbReference type="Pfam" id="PF04398">
    <property type="entry name" value="DUF538"/>
    <property type="match status" value="1"/>
</dbReference>